<dbReference type="InterPro" id="IPR011663">
    <property type="entry name" value="UTRA"/>
</dbReference>
<keyword evidence="1" id="KW-0805">Transcription regulation</keyword>
<dbReference type="STRING" id="1612624.ADU59_10530"/>
<dbReference type="PANTHER" id="PTHR44846">
    <property type="entry name" value="MANNOSYL-D-GLYCERATE TRANSPORT/METABOLISM SYSTEM REPRESSOR MNGR-RELATED"/>
    <property type="match status" value="1"/>
</dbReference>
<dbReference type="FunFam" id="1.10.10.10:FF:000079">
    <property type="entry name" value="GntR family transcriptional regulator"/>
    <property type="match status" value="1"/>
</dbReference>
<dbReference type="SMART" id="SM00345">
    <property type="entry name" value="HTH_GNTR"/>
    <property type="match status" value="1"/>
</dbReference>
<dbReference type="PROSITE" id="PS50949">
    <property type="entry name" value="HTH_GNTR"/>
    <property type="match status" value="1"/>
</dbReference>
<dbReference type="Pfam" id="PF00392">
    <property type="entry name" value="GntR"/>
    <property type="match status" value="1"/>
</dbReference>
<dbReference type="SUPFAM" id="SSF46785">
    <property type="entry name" value="Winged helix' DNA-binding domain"/>
    <property type="match status" value="1"/>
</dbReference>
<evidence type="ECO:0000256" key="1">
    <source>
        <dbReference type="ARBA" id="ARBA00023015"/>
    </source>
</evidence>
<dbReference type="PRINTS" id="PR00035">
    <property type="entry name" value="HTHGNTR"/>
</dbReference>
<dbReference type="InterPro" id="IPR036390">
    <property type="entry name" value="WH_DNA-bd_sf"/>
</dbReference>
<dbReference type="Gene3D" id="3.40.1410.10">
    <property type="entry name" value="Chorismate lyase-like"/>
    <property type="match status" value="1"/>
</dbReference>
<dbReference type="InterPro" id="IPR050679">
    <property type="entry name" value="Bact_HTH_transcr_reg"/>
</dbReference>
<dbReference type="Proteomes" id="UP000093111">
    <property type="component" value="Unassembled WGS sequence"/>
</dbReference>
<organism evidence="6 7">
    <name type="scientific">Pararhizobium polonicum</name>
    <dbReference type="NCBI Taxonomy" id="1612624"/>
    <lineage>
        <taxon>Bacteria</taxon>
        <taxon>Pseudomonadati</taxon>
        <taxon>Pseudomonadota</taxon>
        <taxon>Alphaproteobacteria</taxon>
        <taxon>Hyphomicrobiales</taxon>
        <taxon>Rhizobiaceae</taxon>
        <taxon>Rhizobium/Agrobacterium group</taxon>
        <taxon>Pararhizobium</taxon>
    </lineage>
</organism>
<evidence type="ECO:0000259" key="5">
    <source>
        <dbReference type="PROSITE" id="PS50949"/>
    </source>
</evidence>
<dbReference type="GO" id="GO:0045892">
    <property type="term" value="P:negative regulation of DNA-templated transcription"/>
    <property type="evidence" value="ECO:0007669"/>
    <property type="project" value="UniProtKB-UniRule"/>
</dbReference>
<dbReference type="SUPFAM" id="SSF64288">
    <property type="entry name" value="Chorismate lyase-like"/>
    <property type="match status" value="1"/>
</dbReference>
<dbReference type="AlphaFoldDB" id="A0A1C7P3D3"/>
<proteinExistence type="predicted"/>
<dbReference type="Gene3D" id="1.10.10.10">
    <property type="entry name" value="Winged helix-like DNA-binding domain superfamily/Winged helix DNA-binding domain"/>
    <property type="match status" value="1"/>
</dbReference>
<keyword evidence="7" id="KW-1185">Reference proteome</keyword>
<keyword evidence="2" id="KW-0238">DNA-binding</keyword>
<dbReference type="Pfam" id="PF07702">
    <property type="entry name" value="UTRA"/>
    <property type="match status" value="1"/>
</dbReference>
<evidence type="ECO:0000313" key="7">
    <source>
        <dbReference type="Proteomes" id="UP000093111"/>
    </source>
</evidence>
<comment type="caution">
    <text evidence="6">The sequence shown here is derived from an EMBL/GenBank/DDBJ whole genome shotgun (WGS) entry which is preliminary data.</text>
</comment>
<dbReference type="GO" id="GO:0003700">
    <property type="term" value="F:DNA-binding transcription factor activity"/>
    <property type="evidence" value="ECO:0007669"/>
    <property type="project" value="UniProtKB-UniRule"/>
</dbReference>
<dbReference type="SMART" id="SM00866">
    <property type="entry name" value="UTRA"/>
    <property type="match status" value="1"/>
</dbReference>
<dbReference type="GO" id="GO:0006547">
    <property type="term" value="P:L-histidine metabolic process"/>
    <property type="evidence" value="ECO:0007669"/>
    <property type="project" value="UniProtKB-UniRule"/>
</dbReference>
<feature type="domain" description="HTH gntR-type" evidence="5">
    <location>
        <begin position="9"/>
        <end position="77"/>
    </location>
</feature>
<sequence length="243" mass="26985">MNNLPSTAGPLYGKVKDYVLQNIGSGKWGRDHKLPSEHELVAELGVSRMTVHRALRELTSDGHLIRIQGVGTFIAPPKAQSALIEINNIASEIRLRGGRYAAKVVLLETIQPGPELLAAFEFGTQGPVGHSMVVHYENDIPVQLEERFVNPDLVPNYDKQDFTTITTYDYLQQSTPLTEVEHVIAAVAADEETARLLMIKLRDPCLLLHRRTWSGSIVATVNRLTYNGSHYTLGSRYSPAAMR</sequence>
<dbReference type="EMBL" id="LGLV01000006">
    <property type="protein sequence ID" value="OBZ95782.1"/>
    <property type="molecule type" value="Genomic_DNA"/>
</dbReference>
<keyword evidence="3" id="KW-0804">Transcription</keyword>
<dbReference type="InterPro" id="IPR028978">
    <property type="entry name" value="Chorismate_lyase_/UTRA_dom_sf"/>
</dbReference>
<reference evidence="6 7" key="1">
    <citation type="journal article" date="2016" name="Syst. Appl. Microbiol.">
        <title>Pararhizobium polonicum sp. nov. isolated from tumors on stone fruit rootstocks.</title>
        <authorList>
            <person name="Pulawska J."/>
            <person name="Kuzmanovic N."/>
            <person name="Willems A."/>
            <person name="Pothier J.F."/>
        </authorList>
    </citation>
    <scope>NUCLEOTIDE SEQUENCE [LARGE SCALE GENOMIC DNA]</scope>
    <source>
        <strain evidence="6 7">F5.1</strain>
    </source>
</reference>
<evidence type="ECO:0000256" key="2">
    <source>
        <dbReference type="ARBA" id="ARBA00023125"/>
    </source>
</evidence>
<evidence type="ECO:0000256" key="4">
    <source>
        <dbReference type="NCBIfam" id="TIGR02018"/>
    </source>
</evidence>
<protein>
    <recommendedName>
        <fullName evidence="4">Histidine utilization repressor</fullName>
    </recommendedName>
</protein>
<dbReference type="NCBIfam" id="TIGR02018">
    <property type="entry name" value="his_ut_repres"/>
    <property type="match status" value="1"/>
</dbReference>
<dbReference type="PATRIC" id="fig|1612624.7.peg.3660"/>
<evidence type="ECO:0000313" key="6">
    <source>
        <dbReference type="EMBL" id="OBZ95782.1"/>
    </source>
</evidence>
<evidence type="ECO:0000256" key="3">
    <source>
        <dbReference type="ARBA" id="ARBA00023163"/>
    </source>
</evidence>
<dbReference type="OrthoDB" id="9808698at2"/>
<dbReference type="InterPro" id="IPR036388">
    <property type="entry name" value="WH-like_DNA-bd_sf"/>
</dbReference>
<dbReference type="InterPro" id="IPR010248">
    <property type="entry name" value="His_ut_repres"/>
</dbReference>
<accession>A0A1C7P3D3</accession>
<dbReference type="CDD" id="cd07377">
    <property type="entry name" value="WHTH_GntR"/>
    <property type="match status" value="1"/>
</dbReference>
<dbReference type="InterPro" id="IPR000524">
    <property type="entry name" value="Tscrpt_reg_HTH_GntR"/>
</dbReference>
<name>A0A1C7P3D3_9HYPH</name>
<dbReference type="GO" id="GO:0003677">
    <property type="term" value="F:DNA binding"/>
    <property type="evidence" value="ECO:0007669"/>
    <property type="project" value="UniProtKB-UniRule"/>
</dbReference>
<dbReference type="PANTHER" id="PTHR44846:SF16">
    <property type="entry name" value="TRANSCRIPTIONAL REGULATOR PHNF-RELATED"/>
    <property type="match status" value="1"/>
</dbReference>
<dbReference type="RefSeq" id="WP_068954039.1">
    <property type="nucleotide sequence ID" value="NZ_LGLV01000006.1"/>
</dbReference>
<gene>
    <name evidence="6" type="ORF">ADU59_10530</name>
</gene>